<dbReference type="Pfam" id="PF00534">
    <property type="entry name" value="Glycos_transf_1"/>
    <property type="match status" value="1"/>
</dbReference>
<dbReference type="Proteomes" id="UP001398556">
    <property type="component" value="Unassembled WGS sequence"/>
</dbReference>
<dbReference type="PANTHER" id="PTHR12526:SF630">
    <property type="entry name" value="GLYCOSYLTRANSFERASE"/>
    <property type="match status" value="1"/>
</dbReference>
<dbReference type="RefSeq" id="WP_341699395.1">
    <property type="nucleotide sequence ID" value="NZ_JBBYHU010000004.1"/>
</dbReference>
<evidence type="ECO:0000313" key="2">
    <source>
        <dbReference type="EMBL" id="MEL1240152.1"/>
    </source>
</evidence>
<keyword evidence="2" id="KW-0328">Glycosyltransferase</keyword>
<evidence type="ECO:0000313" key="3">
    <source>
        <dbReference type="Proteomes" id="UP001398556"/>
    </source>
</evidence>
<sequence length="379" mass="44176">MRILMVSMPNLHFFRWTEQLRESGHEVYWFDVTDGAKEVERINWVKQIIGWKFRWDYPGRIYFKIHFPKLYSFIQQFNERNTARVFEQKILEIQPDIVHSFALYISCTPILQVMNKYTHVKWVYSSWGSDLYDLQNNPNDLIDIQNVLKRVDYLFTDCKRDYKIAQNHGFENDFLGVLPGGGGYHLDKMKAKLVLEQNKNTILIKGFQGKWGRAINVLKALEGMKDELKLFSIVVFGANNLVEDFFKNSELSKWANFSILGKIAQNEVFNLMAKSFLFIGNSRSDGIPNTMIEAICMNVFPIQSNPGGATQELITDGFNGFLIEDTENIEHIRTKIRQTLNNKELIKKAVEYNAINLVPSFDYDTIKKKVNNSYLKVFN</sequence>
<gene>
    <name evidence="2" type="ORF">AAEO59_03725</name>
</gene>
<name>A0ABU9HJ69_9FLAO</name>
<keyword evidence="2" id="KW-0808">Transferase</keyword>
<accession>A0ABU9HJ69</accession>
<evidence type="ECO:0000259" key="1">
    <source>
        <dbReference type="Pfam" id="PF00534"/>
    </source>
</evidence>
<feature type="domain" description="Glycosyl transferase family 1" evidence="1">
    <location>
        <begin position="188"/>
        <end position="352"/>
    </location>
</feature>
<comment type="caution">
    <text evidence="2">The sequence shown here is derived from an EMBL/GenBank/DDBJ whole genome shotgun (WGS) entry which is preliminary data.</text>
</comment>
<dbReference type="PANTHER" id="PTHR12526">
    <property type="entry name" value="GLYCOSYLTRANSFERASE"/>
    <property type="match status" value="1"/>
</dbReference>
<reference evidence="2 3" key="1">
    <citation type="submission" date="2024-04" db="EMBL/GenBank/DDBJ databases">
        <title>Flavobacterium sp. DGU99 16S ribosomal RNA gene Genome sequencing and assembly.</title>
        <authorList>
            <person name="Park S."/>
        </authorList>
    </citation>
    <scope>NUCLEOTIDE SEQUENCE [LARGE SCALE GENOMIC DNA]</scope>
    <source>
        <strain evidence="2 3">DGU99</strain>
    </source>
</reference>
<dbReference type="EMBL" id="JBBYHU010000004">
    <property type="protein sequence ID" value="MEL1240152.1"/>
    <property type="molecule type" value="Genomic_DNA"/>
</dbReference>
<dbReference type="Gene3D" id="3.40.50.2000">
    <property type="entry name" value="Glycogen Phosphorylase B"/>
    <property type="match status" value="2"/>
</dbReference>
<organism evidence="2 3">
    <name type="scientific">Flavobacterium flavipallidum</name>
    <dbReference type="NCBI Taxonomy" id="3139140"/>
    <lineage>
        <taxon>Bacteria</taxon>
        <taxon>Pseudomonadati</taxon>
        <taxon>Bacteroidota</taxon>
        <taxon>Flavobacteriia</taxon>
        <taxon>Flavobacteriales</taxon>
        <taxon>Flavobacteriaceae</taxon>
        <taxon>Flavobacterium</taxon>
    </lineage>
</organism>
<protein>
    <submittedName>
        <fullName evidence="2">Glycosyltransferase</fullName>
        <ecNumber evidence="2">2.4.-.-</ecNumber>
    </submittedName>
</protein>
<dbReference type="InterPro" id="IPR001296">
    <property type="entry name" value="Glyco_trans_1"/>
</dbReference>
<proteinExistence type="predicted"/>
<dbReference type="GO" id="GO:0016757">
    <property type="term" value="F:glycosyltransferase activity"/>
    <property type="evidence" value="ECO:0007669"/>
    <property type="project" value="UniProtKB-KW"/>
</dbReference>
<keyword evidence="3" id="KW-1185">Reference proteome</keyword>
<dbReference type="EC" id="2.4.-.-" evidence="2"/>
<dbReference type="SUPFAM" id="SSF53756">
    <property type="entry name" value="UDP-Glycosyltransferase/glycogen phosphorylase"/>
    <property type="match status" value="1"/>
</dbReference>